<evidence type="ECO:0000313" key="2">
    <source>
        <dbReference type="EMBL" id="ANJ28385.1"/>
    </source>
</evidence>
<keyword evidence="1" id="KW-0472">Membrane</keyword>
<keyword evidence="1" id="KW-1133">Transmembrane helix</keyword>
<feature type="transmembrane region" description="Helical" evidence="1">
    <location>
        <begin position="80"/>
        <end position="102"/>
    </location>
</feature>
<dbReference type="AlphaFoldDB" id="A0A191WJ86"/>
<proteinExistence type="predicted"/>
<accession>A0A191WJ86</accession>
<name>A0A191WJ86_9MICO</name>
<gene>
    <name evidence="2" type="ORF">ATC03_18455</name>
</gene>
<dbReference type="EMBL" id="CP013979">
    <property type="protein sequence ID" value="ANJ28385.1"/>
    <property type="molecule type" value="Genomic_DNA"/>
</dbReference>
<feature type="transmembrane region" description="Helical" evidence="1">
    <location>
        <begin position="122"/>
        <end position="143"/>
    </location>
</feature>
<keyword evidence="1" id="KW-0812">Transmembrane</keyword>
<keyword evidence="3" id="KW-1185">Reference proteome</keyword>
<feature type="transmembrane region" description="Helical" evidence="1">
    <location>
        <begin position="39"/>
        <end position="68"/>
    </location>
</feature>
<protein>
    <submittedName>
        <fullName evidence="2">Uncharacterized protein</fullName>
    </submittedName>
</protein>
<dbReference type="KEGG" id="agy:ATC03_18455"/>
<evidence type="ECO:0000256" key="1">
    <source>
        <dbReference type="SAM" id="Phobius"/>
    </source>
</evidence>
<sequence>MSAARERIEELGDPVFIAAEAREQAATDEPVYSALGSRAYMIVTVFAIALGGVLLPFVGWVGGIVLMWFSPAWRRWEKWIATLAPLMLGFITAVTIWLLASAGTGTSPNELLGAPVIPAPMLMWNALVVIGVANVGIGVWLLIRGLSRFTTTASAASSR</sequence>
<dbReference type="Proteomes" id="UP000078437">
    <property type="component" value="Chromosome"/>
</dbReference>
<organism evidence="2 3">
    <name type="scientific">Agromyces aureus</name>
    <dbReference type="NCBI Taxonomy" id="453304"/>
    <lineage>
        <taxon>Bacteria</taxon>
        <taxon>Bacillati</taxon>
        <taxon>Actinomycetota</taxon>
        <taxon>Actinomycetes</taxon>
        <taxon>Micrococcales</taxon>
        <taxon>Microbacteriaceae</taxon>
        <taxon>Agromyces</taxon>
    </lineage>
</organism>
<reference evidence="3" key="2">
    <citation type="submission" date="2016-01" db="EMBL/GenBank/DDBJ databases">
        <title>Complete genome sequence of Agromyces aureus AR33T and comparison with related organisms.</title>
        <authorList>
            <person name="Corretto E."/>
            <person name="Antonielli L."/>
            <person name="Sessitsch A."/>
            <person name="Brader G."/>
        </authorList>
    </citation>
    <scope>NUCLEOTIDE SEQUENCE [LARGE SCALE GENOMIC DNA]</scope>
    <source>
        <strain evidence="3">AR33</strain>
    </source>
</reference>
<reference evidence="2 3" key="1">
    <citation type="journal article" date="2016" name="Int. J. Syst. Evol. Microbiol.">
        <title>Agromyces aureus sp. nov., isolated from the rhizosphere of Salix caprea L. grown in a heavy-metal-contaminated soil.</title>
        <authorList>
            <person name="Corretto E."/>
            <person name="Antonielli L."/>
            <person name="Sessitsch A."/>
            <person name="Compant S."/>
            <person name="Gorfer M."/>
            <person name="Kuffner M."/>
            <person name="Brader G."/>
        </authorList>
    </citation>
    <scope>NUCLEOTIDE SEQUENCE [LARGE SCALE GENOMIC DNA]</scope>
    <source>
        <strain evidence="2 3">AR33</strain>
    </source>
</reference>
<evidence type="ECO:0000313" key="3">
    <source>
        <dbReference type="Proteomes" id="UP000078437"/>
    </source>
</evidence>